<protein>
    <submittedName>
        <fullName evidence="1">Uncharacterized protein</fullName>
    </submittedName>
</protein>
<dbReference type="RefSeq" id="WP_129601712.1">
    <property type="nucleotide sequence ID" value="NZ_SBLB01000003.1"/>
</dbReference>
<dbReference type="Proteomes" id="UP000290407">
    <property type="component" value="Unassembled WGS sequence"/>
</dbReference>
<evidence type="ECO:0000313" key="1">
    <source>
        <dbReference type="EMBL" id="RYC69495.1"/>
    </source>
</evidence>
<comment type="caution">
    <text evidence="1">The sequence shown here is derived from an EMBL/GenBank/DDBJ whole genome shotgun (WGS) entry which is preliminary data.</text>
</comment>
<reference evidence="1 2" key="1">
    <citation type="submission" date="2019-01" db="EMBL/GenBank/DDBJ databases">
        <title>Spirosoma flava sp. nov., a propanil-degrading bacterium isolated from herbicide-contaminated soil.</title>
        <authorList>
            <person name="Zhang L."/>
            <person name="Jiang J.-D."/>
        </authorList>
    </citation>
    <scope>NUCLEOTIDE SEQUENCE [LARGE SCALE GENOMIC DNA]</scope>
    <source>
        <strain evidence="1 2">TY50</strain>
    </source>
</reference>
<organism evidence="1 2">
    <name type="scientific">Spirosoma sordidisoli</name>
    <dbReference type="NCBI Taxonomy" id="2502893"/>
    <lineage>
        <taxon>Bacteria</taxon>
        <taxon>Pseudomonadati</taxon>
        <taxon>Bacteroidota</taxon>
        <taxon>Cytophagia</taxon>
        <taxon>Cytophagales</taxon>
        <taxon>Cytophagaceae</taxon>
        <taxon>Spirosoma</taxon>
    </lineage>
</organism>
<evidence type="ECO:0000313" key="2">
    <source>
        <dbReference type="Proteomes" id="UP000290407"/>
    </source>
</evidence>
<gene>
    <name evidence="1" type="ORF">EQG79_12890</name>
</gene>
<name>A0A4Q2UPF5_9BACT</name>
<accession>A0A4Q2UPF5</accession>
<keyword evidence="2" id="KW-1185">Reference proteome</keyword>
<dbReference type="AlphaFoldDB" id="A0A4Q2UPF5"/>
<sequence>MTASNHSVTGYSWQRLYIKQRDVCQQIGLLLLLTLFTSCSRSLPVRASLNQSAWFGSFLNGSPKLYYGNKVSLIFITDLPHPELKRKPINKPTGCQEPCRQTQTLLIGNIPLQTGRYKVFPSSLADSLGPTGVRSNYITLGVEKINSAVYKQAEGWLRVTRYDSVSGSVKGKFDIRFQADNGDSRSMHFKRGKLNFSVKKKQTT</sequence>
<proteinExistence type="predicted"/>
<dbReference type="EMBL" id="SBLB01000003">
    <property type="protein sequence ID" value="RYC69495.1"/>
    <property type="molecule type" value="Genomic_DNA"/>
</dbReference>